<feature type="transmembrane region" description="Helical" evidence="1">
    <location>
        <begin position="36"/>
        <end position="55"/>
    </location>
</feature>
<keyword evidence="1" id="KW-1133">Transmembrane helix</keyword>
<comment type="caution">
    <text evidence="2">The sequence shown here is derived from an EMBL/GenBank/DDBJ whole genome shotgun (WGS) entry which is preliminary data.</text>
</comment>
<feature type="transmembrane region" description="Helical" evidence="1">
    <location>
        <begin position="76"/>
        <end position="98"/>
    </location>
</feature>
<sequence>MKFVVISLLSIVITILYFLAYLYGEYKLAVLLDSKGLYFSTVALSLYMFGMFSAFRSAGRDNGNIVFRFSAGFANGVILALLAIILILVVVIFIAWVAKSFGQGVL</sequence>
<reference evidence="2" key="1">
    <citation type="submission" date="2021-12" db="EMBL/GenBank/DDBJ databases">
        <title>Enterovibrio ZSDZ35 sp. nov. and Enterovibrio ZSDZ42 sp. nov., isolated from coastal seawater in Qingdao.</title>
        <authorList>
            <person name="Zhang P."/>
        </authorList>
    </citation>
    <scope>NUCLEOTIDE SEQUENCE</scope>
    <source>
        <strain evidence="2">ZSDZ42</strain>
    </source>
</reference>
<keyword evidence="1" id="KW-0812">Transmembrane</keyword>
<feature type="transmembrane region" description="Helical" evidence="1">
    <location>
        <begin position="5"/>
        <end position="24"/>
    </location>
</feature>
<accession>A0ABT5R0W4</accession>
<keyword evidence="3" id="KW-1185">Reference proteome</keyword>
<dbReference type="Proteomes" id="UP001149400">
    <property type="component" value="Unassembled WGS sequence"/>
</dbReference>
<keyword evidence="1" id="KW-0472">Membrane</keyword>
<proteinExistence type="predicted"/>
<evidence type="ECO:0000256" key="1">
    <source>
        <dbReference type="SAM" id="Phobius"/>
    </source>
</evidence>
<evidence type="ECO:0000313" key="2">
    <source>
        <dbReference type="EMBL" id="MDD1793167.1"/>
    </source>
</evidence>
<protein>
    <submittedName>
        <fullName evidence="2">Uncharacterized protein</fullName>
    </submittedName>
</protein>
<evidence type="ECO:0000313" key="3">
    <source>
        <dbReference type="Proteomes" id="UP001149400"/>
    </source>
</evidence>
<name>A0ABT5R0W4_9GAMM</name>
<gene>
    <name evidence="2" type="ORF">LRP50_08525</name>
</gene>
<organism evidence="2 3">
    <name type="scientific">Enterovibrio gelatinilyticus</name>
    <dbReference type="NCBI Taxonomy" id="2899819"/>
    <lineage>
        <taxon>Bacteria</taxon>
        <taxon>Pseudomonadati</taxon>
        <taxon>Pseudomonadota</taxon>
        <taxon>Gammaproteobacteria</taxon>
        <taxon>Vibrionales</taxon>
        <taxon>Vibrionaceae</taxon>
        <taxon>Enterovibrio</taxon>
    </lineage>
</organism>
<dbReference type="RefSeq" id="WP_274164036.1">
    <property type="nucleotide sequence ID" value="NZ_JAJUBC010000008.1"/>
</dbReference>
<dbReference type="EMBL" id="JAJUBC010000008">
    <property type="protein sequence ID" value="MDD1793167.1"/>
    <property type="molecule type" value="Genomic_DNA"/>
</dbReference>